<evidence type="ECO:0000259" key="1">
    <source>
        <dbReference type="Pfam" id="PF19054"/>
    </source>
</evidence>
<dbReference type="InterPro" id="IPR043917">
    <property type="entry name" value="DUF5753"/>
</dbReference>
<keyword evidence="3" id="KW-1185">Reference proteome</keyword>
<dbReference type="EMBL" id="JAAGUX010000084">
    <property type="protein sequence ID" value="NEW59218.1"/>
    <property type="molecule type" value="Genomic_DNA"/>
</dbReference>
<dbReference type="Proteomes" id="UP000470876">
    <property type="component" value="Unassembled WGS sequence"/>
</dbReference>
<dbReference type="Pfam" id="PF19054">
    <property type="entry name" value="DUF5753"/>
    <property type="match status" value="1"/>
</dbReference>
<dbReference type="RefSeq" id="WP_163956468.1">
    <property type="nucleotide sequence ID" value="NZ_JAAGUX010000084.1"/>
</dbReference>
<sequence>MRETSSTLPRRELGRQLREAREGMGMSLEQAADLVVLEFGKDRRGKPTEPTTVFTEYYTGEFYSEKVRTIERYRQAFAALQLVALSEIDSNSVIEFEPASQVVRGARRRGAEESVNSAQLVVRYAHPVHPQVRR</sequence>
<evidence type="ECO:0000313" key="3">
    <source>
        <dbReference type="Proteomes" id="UP000470876"/>
    </source>
</evidence>
<gene>
    <name evidence="2" type="ORF">GV794_26805</name>
</gene>
<proteinExistence type="predicted"/>
<organism evidence="2 3">
    <name type="scientific">Nocardia cyriacigeorgica</name>
    <dbReference type="NCBI Taxonomy" id="135487"/>
    <lineage>
        <taxon>Bacteria</taxon>
        <taxon>Bacillati</taxon>
        <taxon>Actinomycetota</taxon>
        <taxon>Actinomycetes</taxon>
        <taxon>Mycobacteriales</taxon>
        <taxon>Nocardiaceae</taxon>
        <taxon>Nocardia</taxon>
    </lineage>
</organism>
<accession>A0ABX0CS36</accession>
<evidence type="ECO:0000313" key="2">
    <source>
        <dbReference type="EMBL" id="NEW59218.1"/>
    </source>
</evidence>
<feature type="domain" description="DUF5753" evidence="1">
    <location>
        <begin position="35"/>
        <end position="95"/>
    </location>
</feature>
<protein>
    <recommendedName>
        <fullName evidence="1">DUF5753 domain-containing protein</fullName>
    </recommendedName>
</protein>
<name>A0ABX0CS36_9NOCA</name>
<comment type="caution">
    <text evidence="2">The sequence shown here is derived from an EMBL/GenBank/DDBJ whole genome shotgun (WGS) entry which is preliminary data.</text>
</comment>
<reference evidence="2 3" key="1">
    <citation type="submission" date="2020-01" db="EMBL/GenBank/DDBJ databases">
        <title>Genetics and antimicrobial susceptibilities of Nocardia species isolated from the soil; a comparison with species isolated from humans.</title>
        <authorList>
            <person name="Carrasco G."/>
            <person name="Monzon S."/>
            <person name="Sansegundo M."/>
            <person name="Garcia E."/>
            <person name="Garrido N."/>
            <person name="Medina M.J."/>
            <person name="Villalon P."/>
            <person name="Ramirez-Arocha A.C."/>
            <person name="Jimenez P."/>
            <person name="Cuesta I."/>
            <person name="Valdezate S."/>
        </authorList>
    </citation>
    <scope>NUCLEOTIDE SEQUENCE [LARGE SCALE GENOMIC DNA]</scope>
    <source>
        <strain evidence="2 3">CNM20110649</strain>
    </source>
</reference>